<dbReference type="PANTHER" id="PTHR47331:SF6">
    <property type="entry name" value="DOUBLECORTIN DOMAIN-CONTAINING PROTEIN"/>
    <property type="match status" value="1"/>
</dbReference>
<reference evidence="1 2" key="1">
    <citation type="submission" date="2022-01" db="EMBL/GenBank/DDBJ databases">
        <title>A high-quality chromosome-level genome assembly of rohu carp, Labeo rohita.</title>
        <authorList>
            <person name="Arick M.A. II"/>
            <person name="Hsu C.-Y."/>
            <person name="Magbanua Z."/>
            <person name="Pechanova O."/>
            <person name="Grover C."/>
            <person name="Miller E."/>
            <person name="Thrash A."/>
            <person name="Ezzel L."/>
            <person name="Alam S."/>
            <person name="Benzie J."/>
            <person name="Hamilton M."/>
            <person name="Karsi A."/>
            <person name="Lawrence M.L."/>
            <person name="Peterson D.G."/>
        </authorList>
    </citation>
    <scope>NUCLEOTIDE SEQUENCE [LARGE SCALE GENOMIC DNA]</scope>
    <source>
        <strain evidence="2">BAU-BD-2019</strain>
        <tissue evidence="1">Blood</tissue>
    </source>
</reference>
<comment type="caution">
    <text evidence="1">The sequence shown here is derived from an EMBL/GenBank/DDBJ whole genome shotgun (WGS) entry which is preliminary data.</text>
</comment>
<dbReference type="SUPFAM" id="SSF53098">
    <property type="entry name" value="Ribonuclease H-like"/>
    <property type="match status" value="1"/>
</dbReference>
<keyword evidence="2" id="KW-1185">Reference proteome</keyword>
<organism evidence="1 2">
    <name type="scientific">Labeo rohita</name>
    <name type="common">Indian major carp</name>
    <name type="synonym">Cyprinus rohita</name>
    <dbReference type="NCBI Taxonomy" id="84645"/>
    <lineage>
        <taxon>Eukaryota</taxon>
        <taxon>Metazoa</taxon>
        <taxon>Chordata</taxon>
        <taxon>Craniata</taxon>
        <taxon>Vertebrata</taxon>
        <taxon>Euteleostomi</taxon>
        <taxon>Actinopterygii</taxon>
        <taxon>Neopterygii</taxon>
        <taxon>Teleostei</taxon>
        <taxon>Ostariophysi</taxon>
        <taxon>Cypriniformes</taxon>
        <taxon>Cyprinidae</taxon>
        <taxon>Labeoninae</taxon>
        <taxon>Labeonini</taxon>
        <taxon>Labeo</taxon>
    </lineage>
</organism>
<dbReference type="InterPro" id="IPR012337">
    <property type="entry name" value="RNaseH-like_sf"/>
</dbReference>
<dbReference type="Gene3D" id="3.30.420.10">
    <property type="entry name" value="Ribonuclease H-like superfamily/Ribonuclease H"/>
    <property type="match status" value="1"/>
</dbReference>
<dbReference type="EMBL" id="JACTAM010000024">
    <property type="protein sequence ID" value="KAI2649143.1"/>
    <property type="molecule type" value="Genomic_DNA"/>
</dbReference>
<dbReference type="PANTHER" id="PTHR47331">
    <property type="entry name" value="PHD-TYPE DOMAIN-CONTAINING PROTEIN"/>
    <property type="match status" value="1"/>
</dbReference>
<accession>A0ABQ8LEL4</accession>
<proteinExistence type="predicted"/>
<dbReference type="InterPro" id="IPR036397">
    <property type="entry name" value="RNaseH_sf"/>
</dbReference>
<sequence length="431" mass="49531">MTSRSFIGLITHVIQSTEEHRDYLRFLWYEENNMGKNVIDYRMKFHIFGNSPSPAVAIYCMRNGTLVSRIRKSTHPDQWFYISTEKNPADHATRLAPANLLQHTSWLSGPPFLSQVQAEEILDKQDFALINPEADDEIRPDVVTLLTKTSQKQLSCHRFMHFPSWKSLIHTLARLNHVTVSFQKVNTGHKGWQQYRDPCSVTELLKAKNLVIGSVQREVFKEEYNCIEKGQPISKQSPLKSLNPVVDENGLLRIGGRISLYADVCMKEKHPLILPRTHHISTLLVRFYHEQVQHQGRHITEGAIRAVGFWIVGSKRAVSTVIHKCVTCRKLRGQAVHIQLIESMTTSSFINALRRFFSIRGPAKLLRSDRGTNFVGACKELRIDTDDPSLQNYLQEKGYTIIVAVVNKRTDNQSRCVRRPFKIDDSRMEQC</sequence>
<evidence type="ECO:0000313" key="1">
    <source>
        <dbReference type="EMBL" id="KAI2649143.1"/>
    </source>
</evidence>
<evidence type="ECO:0000313" key="2">
    <source>
        <dbReference type="Proteomes" id="UP000830375"/>
    </source>
</evidence>
<gene>
    <name evidence="1" type="ORF">H4Q32_020358</name>
</gene>
<protein>
    <submittedName>
        <fullName evidence="1">Protocadherin-like wing polarity protein stan</fullName>
    </submittedName>
</protein>
<name>A0ABQ8LEL4_LABRO</name>
<dbReference type="Proteomes" id="UP000830375">
    <property type="component" value="Unassembled WGS sequence"/>
</dbReference>